<feature type="compositionally biased region" description="Polar residues" evidence="1">
    <location>
        <begin position="106"/>
        <end position="119"/>
    </location>
</feature>
<evidence type="ECO:0000256" key="1">
    <source>
        <dbReference type="SAM" id="MobiDB-lite"/>
    </source>
</evidence>
<dbReference type="EMBL" id="WJXW01000002">
    <property type="protein sequence ID" value="KAF9739409.1"/>
    <property type="molecule type" value="Genomic_DNA"/>
</dbReference>
<protein>
    <submittedName>
        <fullName evidence="2">Uncharacterized protein</fullName>
    </submittedName>
</protein>
<dbReference type="Proteomes" id="UP000756921">
    <property type="component" value="Unassembled WGS sequence"/>
</dbReference>
<gene>
    <name evidence="2" type="ORF">PMIN01_02043</name>
</gene>
<dbReference type="AlphaFoldDB" id="A0A9P6GPX9"/>
<feature type="region of interest" description="Disordered" evidence="1">
    <location>
        <begin position="106"/>
        <end position="148"/>
    </location>
</feature>
<feature type="compositionally biased region" description="Polar residues" evidence="1">
    <location>
        <begin position="49"/>
        <end position="74"/>
    </location>
</feature>
<dbReference type="OrthoDB" id="3783499at2759"/>
<feature type="compositionally biased region" description="Acidic residues" evidence="1">
    <location>
        <begin position="120"/>
        <end position="130"/>
    </location>
</feature>
<accession>A0A9P6GPX9</accession>
<evidence type="ECO:0000313" key="2">
    <source>
        <dbReference type="EMBL" id="KAF9739409.1"/>
    </source>
</evidence>
<comment type="caution">
    <text evidence="2">The sequence shown here is derived from an EMBL/GenBank/DDBJ whole genome shotgun (WGS) entry which is preliminary data.</text>
</comment>
<sequence length="390" mass="43013">MEVLLTAGCPARGRDSPIVYFGLHHLEHTFPVTRSYLSVAGSARLPGASRSSGTTHIAHTAPDSDTSGDGSSEAQDYGEDAHHPTATDVAMDLDGDDVHISNQNVTAIGSSSPTNSANDIQDDASGEDSSDTQRRSAPQKVKKTAKKSSLSVAYEKSQHAYTMSTFKNKLGIARMEAFLSRPEFGINLAIEFPPRATMSTTFYDSDNNPISRAEAIETKCHEMNQILIDSHKASMAEEASRKVDAKRVFEGHRHDFPDVAPDSPRTMLARIDTQTIRDHASIQIKAAYDNNMEPAGELTEPELGSDNLPLISATVQRLVYKVVDAQIRGNRTRTLHVFDSGDRRFHIPVEYGQLRFKLRNELRGSLTLEEDVDRAWIARKLVVQEFPPQP</sequence>
<proteinExistence type="predicted"/>
<name>A0A9P6GPX9_9PLEO</name>
<organism evidence="2 3">
    <name type="scientific">Paraphaeosphaeria minitans</name>
    <dbReference type="NCBI Taxonomy" id="565426"/>
    <lineage>
        <taxon>Eukaryota</taxon>
        <taxon>Fungi</taxon>
        <taxon>Dikarya</taxon>
        <taxon>Ascomycota</taxon>
        <taxon>Pezizomycotina</taxon>
        <taxon>Dothideomycetes</taxon>
        <taxon>Pleosporomycetidae</taxon>
        <taxon>Pleosporales</taxon>
        <taxon>Massarineae</taxon>
        <taxon>Didymosphaeriaceae</taxon>
        <taxon>Paraphaeosphaeria</taxon>
    </lineage>
</organism>
<feature type="region of interest" description="Disordered" evidence="1">
    <location>
        <begin position="45"/>
        <end position="81"/>
    </location>
</feature>
<keyword evidence="3" id="KW-1185">Reference proteome</keyword>
<evidence type="ECO:0000313" key="3">
    <source>
        <dbReference type="Proteomes" id="UP000756921"/>
    </source>
</evidence>
<reference evidence="2" key="1">
    <citation type="journal article" date="2020" name="Mol. Plant Microbe Interact.">
        <title>Genome Sequence of the Biocontrol Agent Coniothyrium minitans strain Conio (IMI 134523).</title>
        <authorList>
            <person name="Patel D."/>
            <person name="Shittu T.A."/>
            <person name="Baroncelli R."/>
            <person name="Muthumeenakshi S."/>
            <person name="Osborne T.H."/>
            <person name="Janganan T.K."/>
            <person name="Sreenivasaprasad S."/>
        </authorList>
    </citation>
    <scope>NUCLEOTIDE SEQUENCE</scope>
    <source>
        <strain evidence="2">Conio</strain>
    </source>
</reference>